<evidence type="ECO:0000313" key="2">
    <source>
        <dbReference type="EMBL" id="CPR18481.1"/>
    </source>
</evidence>
<dbReference type="RefSeq" id="WP_244465041.1">
    <property type="nucleotide sequence ID" value="NZ_LN829118.1"/>
</dbReference>
<keyword evidence="3" id="KW-1185">Reference proteome</keyword>
<evidence type="ECO:0000313" key="3">
    <source>
        <dbReference type="Proteomes" id="UP000033187"/>
    </source>
</evidence>
<evidence type="ECO:0008006" key="4">
    <source>
        <dbReference type="Google" id="ProtNLM"/>
    </source>
</evidence>
<organism evidence="2 3">
    <name type="scientific">Candidatus Filomicrobium marinum</name>
    <dbReference type="NCBI Taxonomy" id="1608628"/>
    <lineage>
        <taxon>Bacteria</taxon>
        <taxon>Pseudomonadati</taxon>
        <taxon>Pseudomonadota</taxon>
        <taxon>Alphaproteobacteria</taxon>
        <taxon>Hyphomicrobiales</taxon>
        <taxon>Hyphomicrobiaceae</taxon>
        <taxon>Filomicrobium</taxon>
    </lineage>
</organism>
<proteinExistence type="predicted"/>
<dbReference type="KEGG" id="fil:BN1229_v1_1728"/>
<dbReference type="Proteomes" id="UP000033187">
    <property type="component" value="Chromosome 1"/>
</dbReference>
<feature type="compositionally biased region" description="Acidic residues" evidence="1">
    <location>
        <begin position="86"/>
        <end position="122"/>
    </location>
</feature>
<dbReference type="Pfam" id="PF09538">
    <property type="entry name" value="FYDLN_acid"/>
    <property type="match status" value="1"/>
</dbReference>
<protein>
    <recommendedName>
        <fullName evidence="4">TIGR02300 family protein</fullName>
    </recommendedName>
</protein>
<dbReference type="InterPro" id="IPR012644">
    <property type="entry name" value="CHP02300_FYDLN_acid"/>
</dbReference>
<dbReference type="AlphaFoldDB" id="A0A0D6JE78"/>
<gene>
    <name evidence="2" type="ORF">YBN1229_v1_1731</name>
</gene>
<dbReference type="NCBIfam" id="TIGR02300">
    <property type="entry name" value="FYDLN_acid"/>
    <property type="match status" value="1"/>
</dbReference>
<reference evidence="3" key="1">
    <citation type="submission" date="2015-02" db="EMBL/GenBank/DDBJ databases">
        <authorList>
            <person name="Chooi Y.-H."/>
        </authorList>
    </citation>
    <scope>NUCLEOTIDE SEQUENCE [LARGE SCALE GENOMIC DNA]</scope>
    <source>
        <strain evidence="3">strain Y</strain>
    </source>
</reference>
<name>A0A0D6JE78_9HYPH</name>
<feature type="region of interest" description="Disordered" evidence="1">
    <location>
        <begin position="73"/>
        <end position="140"/>
    </location>
</feature>
<sequence>MAEGTLFFQTTKAQHPMAKDARGIKRTCQSSECGSRFYDLNRDPIVCPICGTIYEIAHAPPGAVIDKVDEASARKTKKSEFASADGEADEKDEEEDLVDVEADDDLADADDDTFLEDEETDGGDVSNIIGGAHDGDEDET</sequence>
<accession>A0A0D6JE78</accession>
<dbReference type="KEGG" id="fiy:BN1229_v1_1731"/>
<dbReference type="EMBL" id="LN829119">
    <property type="protein sequence ID" value="CPR18481.1"/>
    <property type="molecule type" value="Genomic_DNA"/>
</dbReference>
<evidence type="ECO:0000256" key="1">
    <source>
        <dbReference type="SAM" id="MobiDB-lite"/>
    </source>
</evidence>